<dbReference type="Proteomes" id="UP001530293">
    <property type="component" value="Unassembled WGS sequence"/>
</dbReference>
<feature type="domain" description="Orc1-like AAA ATPase" evidence="1">
    <location>
        <begin position="391"/>
        <end position="579"/>
    </location>
</feature>
<sequence length="1398" mass="156937">MHPRLLPYCYCLWYHTIILSPRSRYRTPMRRRRRRDKTNRCGICLYHILSIPSPHGHGGTSLFNEVQHFVHESDGGSMAKAAEMTSFRFCDMNVPLRTWVQDETHRLASKQQTSNCPDQISLLKNQVLIRQITVALCAAELMRHASRMSRHSNNKSAPSDSSLSPSNQCSIDNFVVHVSRKCQADGTSTRPARWNNIEGVSMIHPVFSAQLLEPFYLMDSDGNAQGTTGRYVEVDIYPPLPSDSTVADNADADDEESVFDGRNECHLFGILMYEICAGTRPSQLICADTTNSHDEPQRKRSTAVRYDKRKGKSYSTSLNATSYAPLQELGFPSSISTLVQSLIEGHDTYMSLDAVCGDIQLLLNDPDCFLFDMERLVAQGGSIQPQVKSGKLYGREEEVTLVTDAFCRVSSGMNEALFIGGYSGCGKSMLVQSLKARIDIAGGYVLTQKCDEVSKERPLLDVLHAFDKLCLLIMLKSSPQTLMDISNELVKVFSSDFSVLARLLPNINVVFPKLAKPTEDADGARNLQGMNLNNVCYTLQRFMRIVSSTVTPVMLFLDDLQWAGNTSLELINAILSDKRGSSCFLFVGCYRDNEVQEGHPIFHLMSSLDSSGVKSTNLQLSGLSRNCLNLMISESLGILPHLCGSLGNIIYEKTGGNPYFALEFLRSLVDRRLLKYSLRERRWIWDESKIRSENITDNVLHLLAAKMASLPEDIQSALRIVSCFGIKIDQNIVDYLCLDPQFTHFSDRLFKSVDESFVRKIDTGFKFIHDKVREAAYSLIPEGAKSQFHYELGMLLFSISKRQGTNDATFLIVDQINHGVPSLVQPEGAVEIAELNLKAGVRAMEFSDYLTASSYLSKAMSLLPTSHWQDHYELSLRLYFLSAKAAYSCSTDNIQHTRTLLKAILENGRSIGDKLDAYHLHVTILYNQGEPEAAYFTCCQVLRELNETIPDTIGSQELTSMVGETGKLLENVSGDELVEMKAMNSVRSLTLKFLSVLLNVTYFRSPDTTFYLGCKMVGLTLKHGVCDESVYSFIQYASITCQRCRDLSKMQEACRIGKVAMSLLRRFNSPELVPKTFACYYGFIAVHSEPLHVCVDCLRRGFDVGISGAGAINFAFFNSVFLVRNALLSGENLLCLRKEVDYHLDIMARFKHTVFRDPVLAYRETISKLIDKAQSPTMNEHRNSENSTFDSMNTQRSNVIMFLNIVLQSFWLGHSDRCEHYAKRALNLRLLGSQNWLVLLFYAALNAFRVYRKGKRGATQLANLRLNCADALNKMRPFAALSPSNYNGKVLLLESEMHSLEAEDEEAQSSYTAAISASANMCDRACFGSGHYTRINQPEIALEFFRQAKDCYAQWGSEMKVEFITKQMSLLKPSLTTFEVADSEFCHSSPKGPSFLSA</sequence>
<gene>
    <name evidence="2" type="ORF">ACHAWU_009619</name>
</gene>
<name>A0ABD3MA16_9STRA</name>
<dbReference type="SUPFAM" id="SSF52540">
    <property type="entry name" value="P-loop containing nucleoside triphosphate hydrolases"/>
    <property type="match status" value="1"/>
</dbReference>
<accession>A0ABD3MA16</accession>
<organism evidence="2 3">
    <name type="scientific">Discostella pseudostelligera</name>
    <dbReference type="NCBI Taxonomy" id="259834"/>
    <lineage>
        <taxon>Eukaryota</taxon>
        <taxon>Sar</taxon>
        <taxon>Stramenopiles</taxon>
        <taxon>Ochrophyta</taxon>
        <taxon>Bacillariophyta</taxon>
        <taxon>Coscinodiscophyceae</taxon>
        <taxon>Thalassiosirophycidae</taxon>
        <taxon>Stephanodiscales</taxon>
        <taxon>Stephanodiscaceae</taxon>
        <taxon>Discostella</taxon>
    </lineage>
</organism>
<reference evidence="2 3" key="1">
    <citation type="submission" date="2024-10" db="EMBL/GenBank/DDBJ databases">
        <title>Updated reference genomes for cyclostephanoid diatoms.</title>
        <authorList>
            <person name="Roberts W.R."/>
            <person name="Alverson A.J."/>
        </authorList>
    </citation>
    <scope>NUCLEOTIDE SEQUENCE [LARGE SCALE GENOMIC DNA]</scope>
    <source>
        <strain evidence="2 3">AJA232-27</strain>
    </source>
</reference>
<dbReference type="InterPro" id="IPR027417">
    <property type="entry name" value="P-loop_NTPase"/>
</dbReference>
<protein>
    <recommendedName>
        <fullName evidence="1">Orc1-like AAA ATPase domain-containing protein</fullName>
    </recommendedName>
</protein>
<evidence type="ECO:0000313" key="3">
    <source>
        <dbReference type="Proteomes" id="UP001530293"/>
    </source>
</evidence>
<evidence type="ECO:0000259" key="1">
    <source>
        <dbReference type="Pfam" id="PF13191"/>
    </source>
</evidence>
<dbReference type="PANTHER" id="PTHR43642:SF1">
    <property type="entry name" value="HYBRID SIGNAL TRANSDUCTION HISTIDINE KINASE G"/>
    <property type="match status" value="1"/>
</dbReference>
<dbReference type="EMBL" id="JALLBG020000168">
    <property type="protein sequence ID" value="KAL3760940.1"/>
    <property type="molecule type" value="Genomic_DNA"/>
</dbReference>
<comment type="caution">
    <text evidence="2">The sequence shown here is derived from an EMBL/GenBank/DDBJ whole genome shotgun (WGS) entry which is preliminary data.</text>
</comment>
<dbReference type="InterPro" id="IPR041664">
    <property type="entry name" value="AAA_16"/>
</dbReference>
<keyword evidence="3" id="KW-1185">Reference proteome</keyword>
<dbReference type="PANTHER" id="PTHR43642">
    <property type="entry name" value="HYBRID SIGNAL TRANSDUCTION HISTIDINE KINASE G"/>
    <property type="match status" value="1"/>
</dbReference>
<proteinExistence type="predicted"/>
<evidence type="ECO:0000313" key="2">
    <source>
        <dbReference type="EMBL" id="KAL3760940.1"/>
    </source>
</evidence>
<dbReference type="InterPro" id="IPR053159">
    <property type="entry name" value="Hybrid_Histidine_Kinase"/>
</dbReference>
<dbReference type="Pfam" id="PF13191">
    <property type="entry name" value="AAA_16"/>
    <property type="match status" value="1"/>
</dbReference>